<sequence length="130" mass="14753">MDDLHQIELAEYLARRRKYLKLSVRGLARKAGMDMATFSRLENCQLRNPRVETLRSLATALEVPFFDLLTVAGFQTPFDLDAATRPIWAKLSALPVEASADADAYLQRLIDQHRIDLDGPTIDPQDLDLR</sequence>
<protein>
    <submittedName>
        <fullName evidence="2">Helix-turn-helix domain-containing protein</fullName>
    </submittedName>
</protein>
<proteinExistence type="predicted"/>
<organism evidence="2 3">
    <name type="scientific">Sinomonas cellulolyticus</name>
    <dbReference type="NCBI Taxonomy" id="2801916"/>
    <lineage>
        <taxon>Bacteria</taxon>
        <taxon>Bacillati</taxon>
        <taxon>Actinomycetota</taxon>
        <taxon>Actinomycetes</taxon>
        <taxon>Micrococcales</taxon>
        <taxon>Micrococcaceae</taxon>
        <taxon>Sinomonas</taxon>
    </lineage>
</organism>
<dbReference type="PROSITE" id="PS50943">
    <property type="entry name" value="HTH_CROC1"/>
    <property type="match status" value="1"/>
</dbReference>
<evidence type="ECO:0000259" key="1">
    <source>
        <dbReference type="PROSITE" id="PS50943"/>
    </source>
</evidence>
<accession>A0ABS1K5Y0</accession>
<dbReference type="SMART" id="SM00530">
    <property type="entry name" value="HTH_XRE"/>
    <property type="match status" value="1"/>
</dbReference>
<dbReference type="InterPro" id="IPR010982">
    <property type="entry name" value="Lambda_DNA-bd_dom_sf"/>
</dbReference>
<comment type="caution">
    <text evidence="2">The sequence shown here is derived from an EMBL/GenBank/DDBJ whole genome shotgun (WGS) entry which is preliminary data.</text>
</comment>
<dbReference type="Pfam" id="PF13560">
    <property type="entry name" value="HTH_31"/>
    <property type="match status" value="1"/>
</dbReference>
<dbReference type="InterPro" id="IPR001387">
    <property type="entry name" value="Cro/C1-type_HTH"/>
</dbReference>
<dbReference type="CDD" id="cd00093">
    <property type="entry name" value="HTH_XRE"/>
    <property type="match status" value="1"/>
</dbReference>
<reference evidence="2 3" key="1">
    <citation type="submission" date="2021-01" db="EMBL/GenBank/DDBJ databases">
        <title>Genome public.</title>
        <authorList>
            <person name="Liu C."/>
            <person name="Sun Q."/>
        </authorList>
    </citation>
    <scope>NUCLEOTIDE SEQUENCE [LARGE SCALE GENOMIC DNA]</scope>
    <source>
        <strain evidence="2 3">JC656</strain>
    </source>
</reference>
<dbReference type="RefSeq" id="WP_189692710.1">
    <property type="nucleotide sequence ID" value="NZ_BNCM01000003.1"/>
</dbReference>
<name>A0ABS1K5Y0_9MICC</name>
<evidence type="ECO:0000313" key="2">
    <source>
        <dbReference type="EMBL" id="MBL0706302.1"/>
    </source>
</evidence>
<evidence type="ECO:0000313" key="3">
    <source>
        <dbReference type="Proteomes" id="UP000639051"/>
    </source>
</evidence>
<dbReference type="Gene3D" id="1.10.260.40">
    <property type="entry name" value="lambda repressor-like DNA-binding domains"/>
    <property type="match status" value="1"/>
</dbReference>
<dbReference type="EMBL" id="JAERRC010000030">
    <property type="protein sequence ID" value="MBL0706302.1"/>
    <property type="molecule type" value="Genomic_DNA"/>
</dbReference>
<gene>
    <name evidence="2" type="ORF">JJE72_12400</name>
</gene>
<feature type="domain" description="HTH cro/C1-type" evidence="1">
    <location>
        <begin position="13"/>
        <end position="68"/>
    </location>
</feature>
<keyword evidence="3" id="KW-1185">Reference proteome</keyword>
<dbReference type="Proteomes" id="UP000639051">
    <property type="component" value="Unassembled WGS sequence"/>
</dbReference>
<dbReference type="SUPFAM" id="SSF47413">
    <property type="entry name" value="lambda repressor-like DNA-binding domains"/>
    <property type="match status" value="1"/>
</dbReference>